<comment type="caution">
    <text evidence="3">The sequence shown here is derived from an EMBL/GenBank/DDBJ whole genome shotgun (WGS) entry which is preliminary data.</text>
</comment>
<dbReference type="InterPro" id="IPR056694">
    <property type="entry name" value="DUF7792"/>
</dbReference>
<sequence length="274" mass="29746">MTRRTEPKRGRRLEKAVVLGWGTLYHDLHAVYGARDIFDTNGAFLLTEAFDSSSVPIAVTESPSRAPGMATAGGEANRRGAVAPDPAVRASPLGRGRGRVVQVRVLRAGTHADRLSDTLRSLARFTTSAPSLHERPIRRVAPEVSRNLEQALALARKCKPHNILRRVVTMTSAANFRKIPSLLDTSIEDLKWLLSVFDTEGEGGDNVFSVPPIASNDPVLALVWSSIASLHMGPLPVRIDAANALASLARDNDRYKMIIVEEGGVPPLLKLLNE</sequence>
<dbReference type="EMBL" id="JBJKBG010000003">
    <property type="protein sequence ID" value="KAL3745589.1"/>
    <property type="molecule type" value="Genomic_DNA"/>
</dbReference>
<dbReference type="Pfam" id="PF25055">
    <property type="entry name" value="DUF7792"/>
    <property type="match status" value="1"/>
</dbReference>
<name>A0ABD3L4R8_EUCGL</name>
<dbReference type="Gene3D" id="1.25.10.10">
    <property type="entry name" value="Leucine-rich Repeat Variant"/>
    <property type="match status" value="1"/>
</dbReference>
<dbReference type="InterPro" id="IPR011989">
    <property type="entry name" value="ARM-like"/>
</dbReference>
<evidence type="ECO:0000256" key="1">
    <source>
        <dbReference type="SAM" id="MobiDB-lite"/>
    </source>
</evidence>
<dbReference type="AlphaFoldDB" id="A0ABD3L4R8"/>
<dbReference type="SUPFAM" id="SSF48371">
    <property type="entry name" value="ARM repeat"/>
    <property type="match status" value="1"/>
</dbReference>
<dbReference type="Proteomes" id="UP001634007">
    <property type="component" value="Unassembled WGS sequence"/>
</dbReference>
<feature type="non-terminal residue" evidence="3">
    <location>
        <position position="274"/>
    </location>
</feature>
<keyword evidence="4" id="KW-1185">Reference proteome</keyword>
<evidence type="ECO:0000259" key="2">
    <source>
        <dbReference type="Pfam" id="PF25055"/>
    </source>
</evidence>
<dbReference type="InterPro" id="IPR016024">
    <property type="entry name" value="ARM-type_fold"/>
</dbReference>
<protein>
    <recommendedName>
        <fullName evidence="2">DUF7792 domain-containing protein</fullName>
    </recommendedName>
</protein>
<gene>
    <name evidence="3" type="ORF">ACJRO7_014671</name>
</gene>
<feature type="domain" description="DUF7792" evidence="2">
    <location>
        <begin position="109"/>
        <end position="198"/>
    </location>
</feature>
<reference evidence="3 4" key="1">
    <citation type="submission" date="2024-11" db="EMBL/GenBank/DDBJ databases">
        <title>Chromosome-level genome assembly of Eucalyptus globulus Labill. provides insights into its genome evolution.</title>
        <authorList>
            <person name="Li X."/>
        </authorList>
    </citation>
    <scope>NUCLEOTIDE SEQUENCE [LARGE SCALE GENOMIC DNA]</scope>
    <source>
        <strain evidence="3">CL2024</strain>
        <tissue evidence="3">Fresh tender leaves</tissue>
    </source>
</reference>
<dbReference type="PANTHER" id="PTHR46168:SF1">
    <property type="entry name" value="ARMADILLO REPEAT ONLY 4"/>
    <property type="match status" value="1"/>
</dbReference>
<accession>A0ABD3L4R8</accession>
<proteinExistence type="predicted"/>
<evidence type="ECO:0000313" key="4">
    <source>
        <dbReference type="Proteomes" id="UP001634007"/>
    </source>
</evidence>
<evidence type="ECO:0000313" key="3">
    <source>
        <dbReference type="EMBL" id="KAL3745589.1"/>
    </source>
</evidence>
<feature type="region of interest" description="Disordered" evidence="1">
    <location>
        <begin position="61"/>
        <end position="93"/>
    </location>
</feature>
<dbReference type="PANTHER" id="PTHR46168">
    <property type="entry name" value="ARMADILLO REPEAT ONLY 4"/>
    <property type="match status" value="1"/>
</dbReference>
<organism evidence="3 4">
    <name type="scientific">Eucalyptus globulus</name>
    <name type="common">Tasmanian blue gum</name>
    <dbReference type="NCBI Taxonomy" id="34317"/>
    <lineage>
        <taxon>Eukaryota</taxon>
        <taxon>Viridiplantae</taxon>
        <taxon>Streptophyta</taxon>
        <taxon>Embryophyta</taxon>
        <taxon>Tracheophyta</taxon>
        <taxon>Spermatophyta</taxon>
        <taxon>Magnoliopsida</taxon>
        <taxon>eudicotyledons</taxon>
        <taxon>Gunneridae</taxon>
        <taxon>Pentapetalae</taxon>
        <taxon>rosids</taxon>
        <taxon>malvids</taxon>
        <taxon>Myrtales</taxon>
        <taxon>Myrtaceae</taxon>
        <taxon>Myrtoideae</taxon>
        <taxon>Eucalypteae</taxon>
        <taxon>Eucalyptus</taxon>
    </lineage>
</organism>